<evidence type="ECO:0000313" key="3">
    <source>
        <dbReference type="Proteomes" id="UP000593573"/>
    </source>
</evidence>
<feature type="domain" description="DUF4283" evidence="1">
    <location>
        <begin position="35"/>
        <end position="77"/>
    </location>
</feature>
<dbReference type="EMBL" id="JABFAB010128474">
    <property type="protein sequence ID" value="MBA0669578.1"/>
    <property type="molecule type" value="Genomic_DNA"/>
</dbReference>
<dbReference type="AlphaFoldDB" id="A0A7J8W3K2"/>
<accession>A0A7J8W3K2</accession>
<protein>
    <recommendedName>
        <fullName evidence="1">DUF4283 domain-containing protein</fullName>
    </recommendedName>
</protein>
<dbReference type="OrthoDB" id="998924at2759"/>
<proteinExistence type="predicted"/>
<dbReference type="InterPro" id="IPR025558">
    <property type="entry name" value="DUF4283"/>
</dbReference>
<gene>
    <name evidence="2" type="ORF">Goklo_007285</name>
</gene>
<feature type="non-terminal residue" evidence="2">
    <location>
        <position position="189"/>
    </location>
</feature>
<name>A0A7J8W3K2_9ROSI</name>
<sequence>MERGMANLNIYDGEDDAWSLPSDVNTQRLMYEFCLGGKHYMFKFYHEIDVEQVVNGAPWMFNNHLLVIHRLQENEDPIFCPIRLNQGSKELECGWDLLLKAQPRRATTMTSMWLQEGGDSEFPGGPAQVQMEHDLEESPLENIDGKKRSRLVRSGSNFYRISNLLEYNDERESSCFKQISMVASRQADR</sequence>
<evidence type="ECO:0000259" key="1">
    <source>
        <dbReference type="Pfam" id="PF14111"/>
    </source>
</evidence>
<keyword evidence="3" id="KW-1185">Reference proteome</keyword>
<dbReference type="Proteomes" id="UP000593573">
    <property type="component" value="Unassembled WGS sequence"/>
</dbReference>
<reference evidence="2 3" key="1">
    <citation type="journal article" date="2019" name="Genome Biol. Evol.">
        <title>Insights into the evolution of the New World diploid cottons (Gossypium, subgenus Houzingenia) based on genome sequencing.</title>
        <authorList>
            <person name="Grover C.E."/>
            <person name="Arick M.A. 2nd"/>
            <person name="Thrash A."/>
            <person name="Conover J.L."/>
            <person name="Sanders W.S."/>
            <person name="Peterson D.G."/>
            <person name="Frelichowski J.E."/>
            <person name="Scheffler J.A."/>
            <person name="Scheffler B.E."/>
            <person name="Wendel J.F."/>
        </authorList>
    </citation>
    <scope>NUCLEOTIDE SEQUENCE [LARGE SCALE GENOMIC DNA]</scope>
    <source>
        <strain evidence="2">57</strain>
        <tissue evidence="2">Leaf</tissue>
    </source>
</reference>
<evidence type="ECO:0000313" key="2">
    <source>
        <dbReference type="EMBL" id="MBA0669578.1"/>
    </source>
</evidence>
<dbReference type="Pfam" id="PF14111">
    <property type="entry name" value="DUF4283"/>
    <property type="match status" value="1"/>
</dbReference>
<comment type="caution">
    <text evidence="2">The sequence shown here is derived from an EMBL/GenBank/DDBJ whole genome shotgun (WGS) entry which is preliminary data.</text>
</comment>
<organism evidence="2 3">
    <name type="scientific">Gossypium klotzschianum</name>
    <dbReference type="NCBI Taxonomy" id="34286"/>
    <lineage>
        <taxon>Eukaryota</taxon>
        <taxon>Viridiplantae</taxon>
        <taxon>Streptophyta</taxon>
        <taxon>Embryophyta</taxon>
        <taxon>Tracheophyta</taxon>
        <taxon>Spermatophyta</taxon>
        <taxon>Magnoliopsida</taxon>
        <taxon>eudicotyledons</taxon>
        <taxon>Gunneridae</taxon>
        <taxon>Pentapetalae</taxon>
        <taxon>rosids</taxon>
        <taxon>malvids</taxon>
        <taxon>Malvales</taxon>
        <taxon>Malvaceae</taxon>
        <taxon>Malvoideae</taxon>
        <taxon>Gossypium</taxon>
    </lineage>
</organism>